<organism evidence="8 9">
    <name type="scientific">Neosynechococcus sphagnicola sy1</name>
    <dbReference type="NCBI Taxonomy" id="1497020"/>
    <lineage>
        <taxon>Bacteria</taxon>
        <taxon>Bacillati</taxon>
        <taxon>Cyanobacteriota</taxon>
        <taxon>Cyanophyceae</taxon>
        <taxon>Neosynechococcales</taxon>
        <taxon>Neosynechococcaceae</taxon>
        <taxon>Neosynechococcus</taxon>
    </lineage>
</organism>
<proteinExistence type="inferred from homology"/>
<dbReference type="AlphaFoldDB" id="A0A098TJR9"/>
<evidence type="ECO:0000256" key="2">
    <source>
        <dbReference type="ARBA" id="ARBA00022549"/>
    </source>
</evidence>
<evidence type="ECO:0000256" key="3">
    <source>
        <dbReference type="ARBA" id="ARBA00022738"/>
    </source>
</evidence>
<keyword evidence="9" id="KW-1185">Reference proteome</keyword>
<evidence type="ECO:0000256" key="1">
    <source>
        <dbReference type="ARBA" id="ARBA00004308"/>
    </source>
</evidence>
<gene>
    <name evidence="8" type="ORF">DO97_07675</name>
</gene>
<dbReference type="Proteomes" id="UP000030170">
    <property type="component" value="Unassembled WGS sequence"/>
</dbReference>
<dbReference type="STRING" id="1497020.DO97_07675"/>
<evidence type="ECO:0000256" key="6">
    <source>
        <dbReference type="PROSITE-ProRule" id="PRU00775"/>
    </source>
</evidence>
<dbReference type="GO" id="GO:0015979">
    <property type="term" value="P:photosynthesis"/>
    <property type="evidence" value="ECO:0007669"/>
    <property type="project" value="InterPro"/>
</dbReference>
<dbReference type="RefSeq" id="WP_036533455.1">
    <property type="nucleotide sequence ID" value="NZ_JJML01000024.1"/>
</dbReference>
<keyword evidence="2" id="KW-0042">Antenna complex</keyword>
<feature type="domain" description="PBS-linker" evidence="7">
    <location>
        <begin position="1"/>
        <end position="168"/>
    </location>
</feature>
<keyword evidence="5" id="KW-0472">Membrane</keyword>
<evidence type="ECO:0000256" key="5">
    <source>
        <dbReference type="ARBA" id="ARBA00023136"/>
    </source>
</evidence>
<protein>
    <submittedName>
        <fullName evidence="8">Phycobilisome Linker polypeptide</fullName>
    </submittedName>
</protein>
<keyword evidence="4" id="KW-0793">Thylakoid</keyword>
<dbReference type="PANTHER" id="PTHR34011">
    <property type="entry name" value="PHYCOBILISOME 32.1 KDA LINKER POLYPEPTIDE, PHYCOCYANIN-ASSOCIATED, ROD 2-RELATED"/>
    <property type="match status" value="1"/>
</dbReference>
<dbReference type="InterPro" id="IPR038255">
    <property type="entry name" value="PBS_linker_sf"/>
</dbReference>
<reference evidence="8 9" key="1">
    <citation type="journal article" date="2014" name="Mol. Ecol.">
        <title>Evolution of Synechococcus.</title>
        <authorList>
            <person name="Dvorak P."/>
            <person name="Casamatta D."/>
            <person name="Hasler P."/>
            <person name="Poulickova A."/>
            <person name="Ondrej V."/>
            <person name="Sanges R."/>
        </authorList>
    </citation>
    <scope>NUCLEOTIDE SEQUENCE [LARGE SCALE GENOMIC DNA]</scope>
    <source>
        <strain evidence="8 9">CAUP A 1101</strain>
    </source>
</reference>
<dbReference type="Pfam" id="PF00427">
    <property type="entry name" value="PBS_linker_poly"/>
    <property type="match status" value="1"/>
</dbReference>
<name>A0A098TJR9_9CYAN</name>
<dbReference type="EMBL" id="JJML01000024">
    <property type="protein sequence ID" value="KGF72551.1"/>
    <property type="molecule type" value="Genomic_DNA"/>
</dbReference>
<evidence type="ECO:0000256" key="4">
    <source>
        <dbReference type="ARBA" id="ARBA00023078"/>
    </source>
</evidence>
<comment type="subcellular location">
    <subcellularLocation>
        <location evidence="1">Endomembrane system</location>
    </subcellularLocation>
</comment>
<dbReference type="GO" id="GO:0012505">
    <property type="term" value="C:endomembrane system"/>
    <property type="evidence" value="ECO:0007669"/>
    <property type="project" value="UniProtKB-SubCell"/>
</dbReference>
<evidence type="ECO:0000313" key="9">
    <source>
        <dbReference type="Proteomes" id="UP000030170"/>
    </source>
</evidence>
<evidence type="ECO:0000313" key="8">
    <source>
        <dbReference type="EMBL" id="KGF72551.1"/>
    </source>
</evidence>
<dbReference type="InterPro" id="IPR001297">
    <property type="entry name" value="PBS_linker_dom"/>
</dbReference>
<keyword evidence="3 6" id="KW-0605">Phycobilisome</keyword>
<evidence type="ECO:0000259" key="7">
    <source>
        <dbReference type="PROSITE" id="PS51445"/>
    </source>
</evidence>
<sequence length="252" mass="29282">MTKSMTVSRRSTLEERQAALYQIYQQVLERQPYHSERRVLAQVEADFLKDKIGVRRFLKELGHSEVYLNAFYHRGSNLKFLEWCFKHFMGRAPLDQQEMQAYCNILMHQGVGKVITSILDSEEYRKVFGCFTVPYAREKRYYSSPKAYLESQMLNHEHFSQRGRVVPTLYWHQLGLNCDAGVCRHPEANEVLEPLSSPETDGLEAEFLEILEVLGNAREHLGTAMAEPRSSVKRVIASLTPEQRDALRRAIR</sequence>
<accession>A0A098TJR9</accession>
<dbReference type="GO" id="GO:0030089">
    <property type="term" value="C:phycobilisome"/>
    <property type="evidence" value="ECO:0007669"/>
    <property type="project" value="UniProtKB-UniRule"/>
</dbReference>
<dbReference type="OrthoDB" id="570934at2"/>
<comment type="caution">
    <text evidence="8">The sequence shown here is derived from an EMBL/GenBank/DDBJ whole genome shotgun (WGS) entry which is preliminary data.</text>
</comment>
<comment type="similarity">
    <text evidence="6">Belongs to the phycobilisome linker protein family.</text>
</comment>
<dbReference type="Gene3D" id="1.10.3130.20">
    <property type="entry name" value="Phycobilisome linker domain"/>
    <property type="match status" value="1"/>
</dbReference>
<dbReference type="PROSITE" id="PS51445">
    <property type="entry name" value="PBS_LINKER"/>
    <property type="match status" value="1"/>
</dbReference>